<keyword evidence="3" id="KW-1185">Reference proteome</keyword>
<evidence type="ECO:0000256" key="1">
    <source>
        <dbReference type="SAM" id="SignalP"/>
    </source>
</evidence>
<evidence type="ECO:0000313" key="2">
    <source>
        <dbReference type="EMBL" id="AKF03906.1"/>
    </source>
</evidence>
<protein>
    <recommendedName>
        <fullName evidence="4">Outer membrane protein beta-barrel domain-containing protein</fullName>
    </recommendedName>
</protein>
<dbReference type="EMBL" id="CP011125">
    <property type="protein sequence ID" value="AKF03906.1"/>
    <property type="molecule type" value="Genomic_DNA"/>
</dbReference>
<sequence>MLRALVIASVLLAAPSLVRAQDAPPADPTGRAVTLRLGLGASGIVGPDRAGITGHVGVQIPLVEWVSIDVLAHLGVDPWDARGRMWIALAAGVRGELPIDAWRPYLAARIAHVHDAPLHAWGDHFGETLAGDPAHGLGHLTALGGAIGVTWEVPGTQRRLVLGLEGEALGLIHGSAHHGRSPDAWVGGSVSVGWQLF</sequence>
<proteinExistence type="predicted"/>
<feature type="chain" id="PRO_5002511168" description="Outer membrane protein beta-barrel domain-containing protein" evidence="1">
    <location>
        <begin position="21"/>
        <end position="197"/>
    </location>
</feature>
<dbReference type="STRING" id="927083.DB32_001055"/>
<name>A0A0F6VZW6_9BACT</name>
<dbReference type="AlphaFoldDB" id="A0A0F6VZW6"/>
<dbReference type="KEGG" id="samy:DB32_001055"/>
<gene>
    <name evidence="2" type="ORF">DB32_001055</name>
</gene>
<dbReference type="RefSeq" id="WP_053231314.1">
    <property type="nucleotide sequence ID" value="NZ_CP011125.1"/>
</dbReference>
<accession>A0A0F6VZW6</accession>
<dbReference type="Proteomes" id="UP000034883">
    <property type="component" value="Chromosome"/>
</dbReference>
<evidence type="ECO:0000313" key="3">
    <source>
        <dbReference type="Proteomes" id="UP000034883"/>
    </source>
</evidence>
<evidence type="ECO:0008006" key="4">
    <source>
        <dbReference type="Google" id="ProtNLM"/>
    </source>
</evidence>
<feature type="signal peptide" evidence="1">
    <location>
        <begin position="1"/>
        <end position="20"/>
    </location>
</feature>
<keyword evidence="1" id="KW-0732">Signal</keyword>
<organism evidence="2 3">
    <name type="scientific">Sandaracinus amylolyticus</name>
    <dbReference type="NCBI Taxonomy" id="927083"/>
    <lineage>
        <taxon>Bacteria</taxon>
        <taxon>Pseudomonadati</taxon>
        <taxon>Myxococcota</taxon>
        <taxon>Polyangia</taxon>
        <taxon>Polyangiales</taxon>
        <taxon>Sandaracinaceae</taxon>
        <taxon>Sandaracinus</taxon>
    </lineage>
</organism>
<reference evidence="2 3" key="1">
    <citation type="submission" date="2015-03" db="EMBL/GenBank/DDBJ databases">
        <title>Genome assembly of Sandaracinus amylolyticus DSM 53668.</title>
        <authorList>
            <person name="Sharma G."/>
            <person name="Subramanian S."/>
        </authorList>
    </citation>
    <scope>NUCLEOTIDE SEQUENCE [LARGE SCALE GENOMIC DNA]</scope>
    <source>
        <strain evidence="2 3">DSM 53668</strain>
    </source>
</reference>